<dbReference type="GO" id="GO:0005634">
    <property type="term" value="C:nucleus"/>
    <property type="evidence" value="ECO:0007669"/>
    <property type="project" value="TreeGrafter"/>
</dbReference>
<feature type="compositionally biased region" description="Basic and acidic residues" evidence="3">
    <location>
        <begin position="234"/>
        <end position="244"/>
    </location>
</feature>
<evidence type="ECO:0000313" key="7">
    <source>
        <dbReference type="Proteomes" id="UP000593567"/>
    </source>
</evidence>
<dbReference type="Proteomes" id="UP000593567">
    <property type="component" value="Unassembled WGS sequence"/>
</dbReference>
<dbReference type="OrthoDB" id="610462at2759"/>
<feature type="domain" description="RRM" evidence="5">
    <location>
        <begin position="258"/>
        <end position="335"/>
    </location>
</feature>
<keyword evidence="4" id="KW-0472">Membrane</keyword>
<dbReference type="InterPro" id="IPR012677">
    <property type="entry name" value="Nucleotide-bd_a/b_plait_sf"/>
</dbReference>
<dbReference type="GO" id="GO:0003729">
    <property type="term" value="F:mRNA binding"/>
    <property type="evidence" value="ECO:0007669"/>
    <property type="project" value="TreeGrafter"/>
</dbReference>
<dbReference type="SMART" id="SM00360">
    <property type="entry name" value="RRM"/>
    <property type="match status" value="1"/>
</dbReference>
<protein>
    <submittedName>
        <fullName evidence="6">MYEF2</fullName>
    </submittedName>
</protein>
<dbReference type="PANTHER" id="PTHR23003:SF3">
    <property type="entry name" value="FI21236P1-RELATED"/>
    <property type="match status" value="1"/>
</dbReference>
<dbReference type="InterPro" id="IPR035979">
    <property type="entry name" value="RBD_domain_sf"/>
</dbReference>
<organism evidence="6 7">
    <name type="scientific">Bugula neritina</name>
    <name type="common">Brown bryozoan</name>
    <name type="synonym">Sertularia neritina</name>
    <dbReference type="NCBI Taxonomy" id="10212"/>
    <lineage>
        <taxon>Eukaryota</taxon>
        <taxon>Metazoa</taxon>
        <taxon>Spiralia</taxon>
        <taxon>Lophotrochozoa</taxon>
        <taxon>Bryozoa</taxon>
        <taxon>Gymnolaemata</taxon>
        <taxon>Cheilostomatida</taxon>
        <taxon>Flustrina</taxon>
        <taxon>Buguloidea</taxon>
        <taxon>Bugulidae</taxon>
        <taxon>Bugula</taxon>
    </lineage>
</organism>
<sequence length="336" mass="34937">MSVKMDRLANMEEKKPALPEGLKGIGSTLPLGGAGASLGGGFMGMGGSGMGACRVNYLVTLWKRLPVIFTITMFIYLFIFSDLHSVVRLCTVPVIYTRDTISNLIMLFTGASNMGLSGGLSGGDFGSSLGGLGGFGSSLSGGGGSSSSMGGLGSSSSNFGMDSLGGGPGSSIDNINLKGLGDLSSFASLAANLQNNPEAFNTLSNMMNNISGGSGGSSHLGGGGSSRGYGGRDGGMDRGMDRGRRSPMRGAGDSGEITSVFVRNLPFSYTWQMMKETFRAAGEVQYAEIKKDAENKSRGFGIVRFTAPDEARRAVNLFNKTKLNGRELEVRLNNVR</sequence>
<feature type="transmembrane region" description="Helical" evidence="4">
    <location>
        <begin position="61"/>
        <end position="79"/>
    </location>
</feature>
<dbReference type="FunFam" id="3.30.70.330:FF:000034">
    <property type="entry name" value="heterogeneous nuclear ribonucleoprotein M isoform X1"/>
    <property type="match status" value="1"/>
</dbReference>
<evidence type="ECO:0000259" key="5">
    <source>
        <dbReference type="PROSITE" id="PS50102"/>
    </source>
</evidence>
<feature type="transmembrane region" description="Helical" evidence="4">
    <location>
        <begin position="21"/>
        <end position="41"/>
    </location>
</feature>
<keyword evidence="7" id="KW-1185">Reference proteome</keyword>
<evidence type="ECO:0000256" key="3">
    <source>
        <dbReference type="SAM" id="MobiDB-lite"/>
    </source>
</evidence>
<evidence type="ECO:0000256" key="4">
    <source>
        <dbReference type="SAM" id="Phobius"/>
    </source>
</evidence>
<dbReference type="PROSITE" id="PS50102">
    <property type="entry name" value="RRM"/>
    <property type="match status" value="1"/>
</dbReference>
<evidence type="ECO:0000256" key="1">
    <source>
        <dbReference type="ARBA" id="ARBA00022884"/>
    </source>
</evidence>
<dbReference type="PANTHER" id="PTHR23003">
    <property type="entry name" value="RNA RECOGNITION MOTIF RRM DOMAIN CONTAINING PROTEIN"/>
    <property type="match status" value="1"/>
</dbReference>
<comment type="caution">
    <text evidence="6">The sequence shown here is derived from an EMBL/GenBank/DDBJ whole genome shotgun (WGS) entry which is preliminary data.</text>
</comment>
<feature type="compositionally biased region" description="Gly residues" evidence="3">
    <location>
        <begin position="214"/>
        <end position="233"/>
    </location>
</feature>
<dbReference type="SUPFAM" id="SSF54928">
    <property type="entry name" value="RNA-binding domain, RBD"/>
    <property type="match status" value="1"/>
</dbReference>
<dbReference type="GO" id="GO:0005737">
    <property type="term" value="C:cytoplasm"/>
    <property type="evidence" value="ECO:0007669"/>
    <property type="project" value="TreeGrafter"/>
</dbReference>
<dbReference type="EMBL" id="VXIV02000430">
    <property type="protein sequence ID" value="KAF6038311.1"/>
    <property type="molecule type" value="Genomic_DNA"/>
</dbReference>
<evidence type="ECO:0000313" key="6">
    <source>
        <dbReference type="EMBL" id="KAF6038311.1"/>
    </source>
</evidence>
<dbReference type="InterPro" id="IPR000504">
    <property type="entry name" value="RRM_dom"/>
</dbReference>
<keyword evidence="1 2" id="KW-0694">RNA-binding</keyword>
<dbReference type="Pfam" id="PF00076">
    <property type="entry name" value="RRM_1"/>
    <property type="match status" value="1"/>
</dbReference>
<gene>
    <name evidence="6" type="ORF">EB796_003372</name>
</gene>
<name>A0A7J7KK11_BUGNE</name>
<keyword evidence="4" id="KW-1133">Transmembrane helix</keyword>
<evidence type="ECO:0000256" key="2">
    <source>
        <dbReference type="PROSITE-ProRule" id="PRU00176"/>
    </source>
</evidence>
<feature type="region of interest" description="Disordered" evidence="3">
    <location>
        <begin position="214"/>
        <end position="253"/>
    </location>
</feature>
<proteinExistence type="predicted"/>
<dbReference type="InterPro" id="IPR050374">
    <property type="entry name" value="RRT5_SRSF_SR"/>
</dbReference>
<accession>A0A7J7KK11</accession>
<reference evidence="6" key="1">
    <citation type="submission" date="2020-06" db="EMBL/GenBank/DDBJ databases">
        <title>Draft genome of Bugula neritina, a colonial animal packing powerful symbionts and potential medicines.</title>
        <authorList>
            <person name="Rayko M."/>
        </authorList>
    </citation>
    <scope>NUCLEOTIDE SEQUENCE [LARGE SCALE GENOMIC DNA]</scope>
    <source>
        <strain evidence="6">Kwan_BN1</strain>
    </source>
</reference>
<keyword evidence="4" id="KW-0812">Transmembrane</keyword>
<dbReference type="GO" id="GO:1990904">
    <property type="term" value="C:ribonucleoprotein complex"/>
    <property type="evidence" value="ECO:0007669"/>
    <property type="project" value="TreeGrafter"/>
</dbReference>
<dbReference type="Gene3D" id="3.30.70.330">
    <property type="match status" value="1"/>
</dbReference>
<dbReference type="AlphaFoldDB" id="A0A7J7KK11"/>